<keyword evidence="12" id="KW-1185">Reference proteome</keyword>
<reference evidence="11" key="3">
    <citation type="submission" date="2025-09" db="UniProtKB">
        <authorList>
            <consortium name="Ensembl"/>
        </authorList>
    </citation>
    <scope>IDENTIFICATION</scope>
</reference>
<feature type="region of interest" description="Disordered" evidence="10">
    <location>
        <begin position="43"/>
        <end position="87"/>
    </location>
</feature>
<evidence type="ECO:0000256" key="9">
    <source>
        <dbReference type="ARBA" id="ARBA00044490"/>
    </source>
</evidence>
<feature type="compositionally biased region" description="Acidic residues" evidence="10">
    <location>
        <begin position="45"/>
        <end position="69"/>
    </location>
</feature>
<dbReference type="FunFam" id="3.90.940.10:FF:000003">
    <property type="entry name" value="DNA-directed RNA polymerases I, II, and III subunit RPABC2"/>
    <property type="match status" value="1"/>
</dbReference>
<dbReference type="GO" id="GO:0006366">
    <property type="term" value="P:transcription by RNA polymerase II"/>
    <property type="evidence" value="ECO:0007669"/>
    <property type="project" value="TreeGrafter"/>
</dbReference>
<feature type="compositionally biased region" description="Basic and acidic residues" evidence="10">
    <location>
        <begin position="1"/>
        <end position="18"/>
    </location>
</feature>
<name>A0A8C3NUL3_GEOPR</name>
<dbReference type="Ensembl" id="ENSCPVT00000024134.2">
    <property type="protein sequence ID" value="ENSCPVP00000023117.1"/>
    <property type="gene ID" value="ENSCPVG00000016501.2"/>
</dbReference>
<dbReference type="NCBIfam" id="NF002208">
    <property type="entry name" value="PRK01099.1-3"/>
    <property type="match status" value="1"/>
</dbReference>
<dbReference type="InterPro" id="IPR028363">
    <property type="entry name" value="RPB6"/>
</dbReference>
<dbReference type="GO" id="GO:0003899">
    <property type="term" value="F:DNA-directed RNA polymerase activity"/>
    <property type="evidence" value="ECO:0007669"/>
    <property type="project" value="InterPro"/>
</dbReference>
<dbReference type="PANTHER" id="PTHR47227">
    <property type="entry name" value="DNA-DIRECTED RNA POLYMERASE SUBUNIT K"/>
    <property type="match status" value="1"/>
</dbReference>
<protein>
    <recommendedName>
        <fullName evidence="2">DNA-directed RNA polymerases I, II, and III subunit RPABC2</fullName>
    </recommendedName>
    <alternativeName>
        <fullName evidence="8">DNA-directed RNA polymerase II subunit F</fullName>
    </alternativeName>
    <alternativeName>
        <fullName evidence="7">RPB6 homolog</fullName>
    </alternativeName>
</protein>
<evidence type="ECO:0000256" key="2">
    <source>
        <dbReference type="ARBA" id="ARBA00020808"/>
    </source>
</evidence>
<dbReference type="GO" id="GO:0042797">
    <property type="term" value="P:tRNA transcription by RNA polymerase III"/>
    <property type="evidence" value="ECO:0007669"/>
    <property type="project" value="TreeGrafter"/>
</dbReference>
<proteinExistence type="inferred from homology"/>
<evidence type="ECO:0000256" key="6">
    <source>
        <dbReference type="ARBA" id="ARBA00025773"/>
    </source>
</evidence>
<comment type="subcellular location">
    <subcellularLocation>
        <location evidence="1">Nucleus</location>
    </subcellularLocation>
</comment>
<dbReference type="GO" id="GO:0003677">
    <property type="term" value="F:DNA binding"/>
    <property type="evidence" value="ECO:0007669"/>
    <property type="project" value="InterPro"/>
</dbReference>
<evidence type="ECO:0000256" key="4">
    <source>
        <dbReference type="ARBA" id="ARBA00023163"/>
    </source>
</evidence>
<keyword evidence="3" id="KW-0240">DNA-directed RNA polymerase</keyword>
<dbReference type="GO" id="GO:0005665">
    <property type="term" value="C:RNA polymerase II, core complex"/>
    <property type="evidence" value="ECO:0007669"/>
    <property type="project" value="InterPro"/>
</dbReference>
<organism evidence="11 12">
    <name type="scientific">Geospiza parvula</name>
    <name type="common">Small tree-finch</name>
    <name type="synonym">Camarhynchus parvulus</name>
    <dbReference type="NCBI Taxonomy" id="87175"/>
    <lineage>
        <taxon>Eukaryota</taxon>
        <taxon>Metazoa</taxon>
        <taxon>Chordata</taxon>
        <taxon>Craniata</taxon>
        <taxon>Vertebrata</taxon>
        <taxon>Euteleostomi</taxon>
        <taxon>Archelosauria</taxon>
        <taxon>Archosauria</taxon>
        <taxon>Dinosauria</taxon>
        <taxon>Saurischia</taxon>
        <taxon>Theropoda</taxon>
        <taxon>Coelurosauria</taxon>
        <taxon>Aves</taxon>
        <taxon>Neognathae</taxon>
        <taxon>Neoaves</taxon>
        <taxon>Telluraves</taxon>
        <taxon>Australaves</taxon>
        <taxon>Passeriformes</taxon>
        <taxon>Thraupidae</taxon>
        <taxon>Camarhynchus</taxon>
    </lineage>
</organism>
<dbReference type="PIRSF" id="PIRSF500154">
    <property type="entry name" value="RPB6"/>
    <property type="match status" value="1"/>
</dbReference>
<dbReference type="SMART" id="SM01409">
    <property type="entry name" value="RNA_pol_Rpb6"/>
    <property type="match status" value="1"/>
</dbReference>
<dbReference type="SUPFAM" id="SSF63562">
    <property type="entry name" value="RPB6/omega subunit-like"/>
    <property type="match status" value="1"/>
</dbReference>
<dbReference type="Gene3D" id="3.90.940.10">
    <property type="match status" value="1"/>
</dbReference>
<gene>
    <name evidence="11" type="primary">POLR2F</name>
</gene>
<reference evidence="11" key="1">
    <citation type="submission" date="2020-02" db="EMBL/GenBank/DDBJ databases">
        <authorList>
            <person name="Enbody D E."/>
            <person name="Pettersson E M."/>
        </authorList>
    </citation>
    <scope>NUCLEOTIDE SEQUENCE [LARGE SCALE GENOMIC DNA]</scope>
</reference>
<evidence type="ECO:0000256" key="5">
    <source>
        <dbReference type="ARBA" id="ARBA00023242"/>
    </source>
</evidence>
<evidence type="ECO:0000256" key="8">
    <source>
        <dbReference type="ARBA" id="ARBA00033085"/>
    </source>
</evidence>
<dbReference type="InterPro" id="IPR006110">
    <property type="entry name" value="Pol_omega/Rpo6/RPB6"/>
</dbReference>
<comment type="function">
    <text evidence="9">DNA-dependent RNA polymerase catalyzes the transcription of DNA into RNA using the four ribonucleoside triphosphates as substrates. Common component of RNA polymerases I, II, and III which synthesize ribosomal RNA precursors, mRNA precursors and many functional non-coding RNAs, and small RNAs, such as 5S rRNA and tRNAs, respectively. Pol II is the central component of the basal RNA polymerase II transcription machinery. Pols are composed of mobile elements that move relative to each other. In Pol II, POLR2F/RPABC2 is part of the clamp element and together with parts of POLR2A/RPB1 and POLR2B/RPB2 forms a pocket to which the POLR2D/RPB4-POLR2G/RPB7 subcomplex binds.</text>
</comment>
<keyword evidence="4" id="KW-0804">Transcription</keyword>
<evidence type="ECO:0000256" key="3">
    <source>
        <dbReference type="ARBA" id="ARBA00022478"/>
    </source>
</evidence>
<evidence type="ECO:0000256" key="7">
    <source>
        <dbReference type="ARBA" id="ARBA00030456"/>
    </source>
</evidence>
<evidence type="ECO:0000313" key="11">
    <source>
        <dbReference type="Ensembl" id="ENSCPVP00000023117.1"/>
    </source>
</evidence>
<dbReference type="InterPro" id="IPR036161">
    <property type="entry name" value="RPB6/omega-like_sf"/>
</dbReference>
<dbReference type="GO" id="GO:0005736">
    <property type="term" value="C:RNA polymerase I complex"/>
    <property type="evidence" value="ECO:0007669"/>
    <property type="project" value="TreeGrafter"/>
</dbReference>
<dbReference type="Pfam" id="PF01192">
    <property type="entry name" value="RNA_pol_Rpb6"/>
    <property type="match status" value="1"/>
</dbReference>
<comment type="similarity">
    <text evidence="6">Belongs to the archaeal Rpo6/eukaryotic RPB6 RNA polymerase subunit family.</text>
</comment>
<feature type="region of interest" description="Disordered" evidence="10">
    <location>
        <begin position="1"/>
        <end position="30"/>
    </location>
</feature>
<dbReference type="InterPro" id="IPR020708">
    <property type="entry name" value="DNA-dir_RNA_polK_14-18kDa_CS"/>
</dbReference>
<dbReference type="GO" id="GO:0006360">
    <property type="term" value="P:transcription by RNA polymerase I"/>
    <property type="evidence" value="ECO:0007669"/>
    <property type="project" value="TreeGrafter"/>
</dbReference>
<dbReference type="PANTHER" id="PTHR47227:SF5">
    <property type="entry name" value="DNA-DIRECTED RNA POLYMERASES I, II, AND III SUBUNIT RPABC2"/>
    <property type="match status" value="1"/>
</dbReference>
<dbReference type="GO" id="GO:0005666">
    <property type="term" value="C:RNA polymerase III complex"/>
    <property type="evidence" value="ECO:0007669"/>
    <property type="project" value="TreeGrafter"/>
</dbReference>
<dbReference type="PROSITE" id="PS01111">
    <property type="entry name" value="RNA_POL_K_14KD"/>
    <property type="match status" value="1"/>
</dbReference>
<reference evidence="11" key="2">
    <citation type="submission" date="2025-08" db="UniProtKB">
        <authorList>
            <consortium name="Ensembl"/>
        </authorList>
    </citation>
    <scope>IDENTIFICATION</scope>
</reference>
<evidence type="ECO:0000256" key="10">
    <source>
        <dbReference type="SAM" id="MobiDB-lite"/>
    </source>
</evidence>
<dbReference type="PIRSF" id="PIRSF000778">
    <property type="entry name" value="RpoK/RPB6"/>
    <property type="match status" value="1"/>
</dbReference>
<dbReference type="InterPro" id="IPR006111">
    <property type="entry name" value="Rpo6/Rpb6"/>
</dbReference>
<accession>A0A8C3NUL3</accession>
<sequence>ERESGAAEGRPGGKEGRKAACGASGRVGAARPHVRRVCLSRSFDGDDFDDVEEDEGLEDLENAEEEGQENVEILPSGERQQANQKRITTPYMTKYERARVLGTRALQIAMCAPVMVELEGETDPLLIAMKELKARKIPIIIRRYLPDGSYEDWGVDELIITD</sequence>
<feature type="compositionally biased region" description="Polar residues" evidence="10">
    <location>
        <begin position="78"/>
        <end position="87"/>
    </location>
</feature>
<keyword evidence="5" id="KW-0539">Nucleus</keyword>
<evidence type="ECO:0000313" key="12">
    <source>
        <dbReference type="Proteomes" id="UP000694382"/>
    </source>
</evidence>
<dbReference type="Proteomes" id="UP000694382">
    <property type="component" value="Chromosome 1A"/>
</dbReference>
<evidence type="ECO:0000256" key="1">
    <source>
        <dbReference type="ARBA" id="ARBA00004123"/>
    </source>
</evidence>
<dbReference type="AlphaFoldDB" id="A0A8C3NUL3"/>